<sequence length="112" mass="12882">MPSHVTLLVVIISVNNSRSCSYSYMKFKPSKETSQMIKWKYFYSADEQPQMFIAGNIVFISGKYIVEKSEQCINSSCKSKLKKPDYADLDVRCHKKVKQPDNDDELDEGEIS</sequence>
<dbReference type="EMBL" id="CAJVQA010032822">
    <property type="protein sequence ID" value="CAG8803636.1"/>
    <property type="molecule type" value="Genomic_DNA"/>
</dbReference>
<name>A0A9N9PA49_9GLOM</name>
<evidence type="ECO:0000313" key="1">
    <source>
        <dbReference type="EMBL" id="CAG8803636.1"/>
    </source>
</evidence>
<gene>
    <name evidence="1" type="ORF">CPELLU_LOCUS17923</name>
</gene>
<organism evidence="1 2">
    <name type="scientific">Cetraspora pellucida</name>
    <dbReference type="NCBI Taxonomy" id="1433469"/>
    <lineage>
        <taxon>Eukaryota</taxon>
        <taxon>Fungi</taxon>
        <taxon>Fungi incertae sedis</taxon>
        <taxon>Mucoromycota</taxon>
        <taxon>Glomeromycotina</taxon>
        <taxon>Glomeromycetes</taxon>
        <taxon>Diversisporales</taxon>
        <taxon>Gigasporaceae</taxon>
        <taxon>Cetraspora</taxon>
    </lineage>
</organism>
<comment type="caution">
    <text evidence="1">The sequence shown here is derived from an EMBL/GenBank/DDBJ whole genome shotgun (WGS) entry which is preliminary data.</text>
</comment>
<dbReference type="Proteomes" id="UP000789759">
    <property type="component" value="Unassembled WGS sequence"/>
</dbReference>
<reference evidence="1" key="1">
    <citation type="submission" date="2021-06" db="EMBL/GenBank/DDBJ databases">
        <authorList>
            <person name="Kallberg Y."/>
            <person name="Tangrot J."/>
            <person name="Rosling A."/>
        </authorList>
    </citation>
    <scope>NUCLEOTIDE SEQUENCE</scope>
    <source>
        <strain evidence="1">FL966</strain>
    </source>
</reference>
<dbReference type="OrthoDB" id="2437792at2759"/>
<proteinExistence type="predicted"/>
<protein>
    <submittedName>
        <fullName evidence="1">13836_t:CDS:1</fullName>
    </submittedName>
</protein>
<dbReference type="AlphaFoldDB" id="A0A9N9PA49"/>
<keyword evidence="2" id="KW-1185">Reference proteome</keyword>
<evidence type="ECO:0000313" key="2">
    <source>
        <dbReference type="Proteomes" id="UP000789759"/>
    </source>
</evidence>
<accession>A0A9N9PA49</accession>